<organism evidence="1 2">
    <name type="scientific">Micromonas pusilla virus SP1</name>
    <name type="common">MpV-SP1</name>
    <dbReference type="NCBI Taxonomy" id="373996"/>
    <lineage>
        <taxon>Viruses</taxon>
        <taxon>Varidnaviria</taxon>
        <taxon>Bamfordvirae</taxon>
        <taxon>Nucleocytoviricota</taxon>
        <taxon>Megaviricetes</taxon>
        <taxon>Algavirales</taxon>
        <taxon>Phycodnaviridae</taxon>
        <taxon>Prasinovirus</taxon>
        <taxon>Prasinovirus micromonas</taxon>
    </lineage>
</organism>
<name>G9E692_MPSP1</name>
<dbReference type="Proteomes" id="UP000232710">
    <property type="component" value="Segment"/>
</dbReference>
<accession>G9E692</accession>
<evidence type="ECO:0000313" key="2">
    <source>
        <dbReference type="Proteomes" id="UP000232710"/>
    </source>
</evidence>
<dbReference type="PANTHER" id="PTHR34118">
    <property type="entry name" value="NF-KAPPA-B INHIBITOR-LIKE PROTEIN-RELATED"/>
    <property type="match status" value="1"/>
</dbReference>
<sequence length="145" mass="16086">MLTLAIAKPTRLPITNRSIPEYEKLKTSLKNSTAGYGAALSTSYFITQGADVGVSATLGAVASYTYMNLLSDHVDNIERSTFQKQMFVPVSTAAFEMAWNNAPFAFDFDYGATFVGFLAYKFALTSVLYEVIRDMIIRDTIDEDF</sequence>
<dbReference type="EMBL" id="JF974320">
    <property type="protein sequence ID" value="AET84919.1"/>
    <property type="molecule type" value="Genomic_DNA"/>
</dbReference>
<keyword evidence="2" id="KW-1185">Reference proteome</keyword>
<reference evidence="1 2" key="1">
    <citation type="submission" date="2010-12" db="EMBL/GenBank/DDBJ databases">
        <title>The Genome Sequence of Micromonas pusilla virus SP1.</title>
        <authorList>
            <consortium name="The Broad Institute Genome Sequencing Platform"/>
            <person name="Henn M.R."/>
            <person name="Suttle C."/>
            <person name="Winget D."/>
            <person name="Chan A."/>
            <person name="Levin J."/>
            <person name="Malboeuf C."/>
            <person name="Casali M."/>
            <person name="Russ C."/>
            <person name="Lennon N."/>
            <person name="Chapman S.B."/>
            <person name="Erlich R."/>
            <person name="Young S.K."/>
            <person name="Yandava C."/>
            <person name="Zeng Q."/>
            <person name="Alvarado L."/>
            <person name="Anderson S."/>
            <person name="Berlin A."/>
            <person name="Chen Z."/>
            <person name="Freedman E."/>
            <person name="Gellesch M."/>
            <person name="Goldberg J."/>
            <person name="Green L."/>
            <person name="Griggs A."/>
            <person name="Gujja S."/>
            <person name="Heilman E.R."/>
            <person name="Heiman D."/>
            <person name="Hollinger A."/>
            <person name="Howarth C."/>
            <person name="Larson L."/>
            <person name="Mehta T."/>
            <person name="Pearson M."/>
            <person name="Roberts A."/>
            <person name="Ryan E."/>
            <person name="Saif S."/>
            <person name="Shea T."/>
            <person name="Shenoy N."/>
            <person name="Sisk P."/>
            <person name="Stolte C."/>
            <person name="Sykes S."/>
            <person name="White J."/>
            <person name="Haas B."/>
            <person name="Nusbaum C."/>
            <person name="Birren B."/>
        </authorList>
    </citation>
    <scope>NUCLEOTIDE SEQUENCE [LARGE SCALE GENOMIC DNA]</scope>
    <source>
        <strain evidence="1 2">SP1</strain>
    </source>
</reference>
<dbReference type="PANTHER" id="PTHR34118:SF6">
    <property type="entry name" value="PROTEIN CONSERVED ONLY IN THE GREEN LINEAGE 160, CHLOROPLASTIC"/>
    <property type="match status" value="1"/>
</dbReference>
<evidence type="ECO:0000313" key="1">
    <source>
        <dbReference type="EMBL" id="AET84919.1"/>
    </source>
</evidence>
<gene>
    <name evidence="1" type="ORF">MPXG_00121</name>
</gene>
<proteinExistence type="predicted"/>
<organismHost>
    <name type="scientific">Micromonas pusilla</name>
    <name type="common">Picoplanktonic green alga</name>
    <name type="synonym">Chromulina pusilla</name>
    <dbReference type="NCBI Taxonomy" id="38833"/>
</organismHost>
<protein>
    <submittedName>
        <fullName evidence="1">Uncharacterized protein</fullName>
    </submittedName>
</protein>